<keyword evidence="2" id="KW-1185">Reference proteome</keyword>
<dbReference type="InParanoid" id="A0A166MWX7"/>
<dbReference type="EMBL" id="KV426865">
    <property type="protein sequence ID" value="KZV78512.1"/>
    <property type="molecule type" value="Genomic_DNA"/>
</dbReference>
<proteinExistence type="predicted"/>
<organism evidence="1 2">
    <name type="scientific">Exidia glandulosa HHB12029</name>
    <dbReference type="NCBI Taxonomy" id="1314781"/>
    <lineage>
        <taxon>Eukaryota</taxon>
        <taxon>Fungi</taxon>
        <taxon>Dikarya</taxon>
        <taxon>Basidiomycota</taxon>
        <taxon>Agaricomycotina</taxon>
        <taxon>Agaricomycetes</taxon>
        <taxon>Auriculariales</taxon>
        <taxon>Exidiaceae</taxon>
        <taxon>Exidia</taxon>
    </lineage>
</organism>
<name>A0A166MWX7_EXIGL</name>
<evidence type="ECO:0000313" key="2">
    <source>
        <dbReference type="Proteomes" id="UP000077266"/>
    </source>
</evidence>
<sequence>MCDGSPALRELRATLWSALRTAHPDLSRALLAMEPVEMVQLLTVHDGALPTFARYVRECTGGLQRNSYVSSLVPELGTFCF</sequence>
<accession>A0A166MWX7</accession>
<dbReference type="OrthoDB" id="3051324at2759"/>
<evidence type="ECO:0000313" key="1">
    <source>
        <dbReference type="EMBL" id="KZV78512.1"/>
    </source>
</evidence>
<reference evidence="1 2" key="1">
    <citation type="journal article" date="2016" name="Mol. Biol. Evol.">
        <title>Comparative Genomics of Early-Diverging Mushroom-Forming Fungi Provides Insights into the Origins of Lignocellulose Decay Capabilities.</title>
        <authorList>
            <person name="Nagy L.G."/>
            <person name="Riley R."/>
            <person name="Tritt A."/>
            <person name="Adam C."/>
            <person name="Daum C."/>
            <person name="Floudas D."/>
            <person name="Sun H."/>
            <person name="Yadav J.S."/>
            <person name="Pangilinan J."/>
            <person name="Larsson K.H."/>
            <person name="Matsuura K."/>
            <person name="Barry K."/>
            <person name="Labutti K."/>
            <person name="Kuo R."/>
            <person name="Ohm R.A."/>
            <person name="Bhattacharya S.S."/>
            <person name="Shirouzu T."/>
            <person name="Yoshinaga Y."/>
            <person name="Martin F.M."/>
            <person name="Grigoriev I.V."/>
            <person name="Hibbett D.S."/>
        </authorList>
    </citation>
    <scope>NUCLEOTIDE SEQUENCE [LARGE SCALE GENOMIC DNA]</scope>
    <source>
        <strain evidence="1 2">HHB12029</strain>
    </source>
</reference>
<protein>
    <submittedName>
        <fullName evidence="1">Uncharacterized protein</fullName>
    </submittedName>
</protein>
<gene>
    <name evidence="1" type="ORF">EXIGLDRAFT_528693</name>
</gene>
<dbReference type="Proteomes" id="UP000077266">
    <property type="component" value="Unassembled WGS sequence"/>
</dbReference>
<dbReference type="AlphaFoldDB" id="A0A166MWX7"/>